<dbReference type="InterPro" id="IPR023214">
    <property type="entry name" value="HAD_sf"/>
</dbReference>
<name>A0A5E8H7G3_9LEPT</name>
<dbReference type="SFLD" id="SFLDG01129">
    <property type="entry name" value="C1.5:_HAD__Beta-PGM__Phosphata"/>
    <property type="match status" value="1"/>
</dbReference>
<evidence type="ECO:0000256" key="1">
    <source>
        <dbReference type="ARBA" id="ARBA00000830"/>
    </source>
</evidence>
<dbReference type="GO" id="GO:0008967">
    <property type="term" value="F:phosphoglycolate phosphatase activity"/>
    <property type="evidence" value="ECO:0007669"/>
    <property type="project" value="UniProtKB-EC"/>
</dbReference>
<dbReference type="STRING" id="1249483.LEP1GSC202_0362"/>
<dbReference type="GO" id="GO:0006281">
    <property type="term" value="P:DNA repair"/>
    <property type="evidence" value="ECO:0007669"/>
    <property type="project" value="TreeGrafter"/>
</dbReference>
<comment type="caution">
    <text evidence="5">The sequence shown here is derived from an EMBL/GenBank/DDBJ whole genome shotgun (WGS) entry which is preliminary data.</text>
</comment>
<dbReference type="PANTHER" id="PTHR43434">
    <property type="entry name" value="PHOSPHOGLYCOLATE PHOSPHATASE"/>
    <property type="match status" value="1"/>
</dbReference>
<sequence length="218" mass="26017">MIKAIIFDYDDTLVQTRKTRYKTIKNLAFDKFDYNIDEREIDEAWGLPADDFLIKIFGKFTNDLDLIWKLYLDYSKKDKNVPHEYSFELIEKYHKLFNFGIVTSSSEKVVLRELNELKINLDYFFFIQTSDYTKVHKPDPLVFLPINDKLSVKNVKKNEILYIGDSPSDFHSSTKFGYHFIGITHDMRYKNFFLSGKIDFVENFYDLEKLILKLQNYA</sequence>
<dbReference type="Gene3D" id="3.40.50.1000">
    <property type="entry name" value="HAD superfamily/HAD-like"/>
    <property type="match status" value="1"/>
</dbReference>
<gene>
    <name evidence="5" type="ORF">LEP1GSC202_0362</name>
</gene>
<dbReference type="InterPro" id="IPR006439">
    <property type="entry name" value="HAD-SF_hydro_IA"/>
</dbReference>
<dbReference type="PANTHER" id="PTHR43434:SF1">
    <property type="entry name" value="PHOSPHOGLYCOLATE PHOSPHATASE"/>
    <property type="match status" value="1"/>
</dbReference>
<dbReference type="InterPro" id="IPR036412">
    <property type="entry name" value="HAD-like_sf"/>
</dbReference>
<organism evidence="5 6">
    <name type="scientific">Leptospira yanagawae serovar Saopaulo str. Sao Paulo = ATCC 700523</name>
    <dbReference type="NCBI Taxonomy" id="1249483"/>
    <lineage>
        <taxon>Bacteria</taxon>
        <taxon>Pseudomonadati</taxon>
        <taxon>Spirochaetota</taxon>
        <taxon>Spirochaetia</taxon>
        <taxon>Leptospirales</taxon>
        <taxon>Leptospiraceae</taxon>
        <taxon>Leptospira</taxon>
    </lineage>
</organism>
<proteinExistence type="inferred from homology"/>
<comment type="similarity">
    <text evidence="3">Belongs to the HAD-like hydrolase superfamily. CbbY/CbbZ/Gph/YieH family.</text>
</comment>
<dbReference type="Pfam" id="PF13419">
    <property type="entry name" value="HAD_2"/>
    <property type="match status" value="1"/>
</dbReference>
<evidence type="ECO:0000256" key="2">
    <source>
        <dbReference type="ARBA" id="ARBA00004818"/>
    </source>
</evidence>
<dbReference type="AlphaFoldDB" id="A0A5E8H7G3"/>
<protein>
    <recommendedName>
        <fullName evidence="4">phosphoglycolate phosphatase</fullName>
        <ecNumber evidence="4">3.1.3.18</ecNumber>
    </recommendedName>
</protein>
<accession>A0A5E8H7G3</accession>
<dbReference type="EMBL" id="AOGX02000046">
    <property type="protein sequence ID" value="EOQ87104.1"/>
    <property type="molecule type" value="Genomic_DNA"/>
</dbReference>
<dbReference type="Gene3D" id="1.10.150.730">
    <property type="match status" value="1"/>
</dbReference>
<evidence type="ECO:0000313" key="6">
    <source>
        <dbReference type="Proteomes" id="UP000013996"/>
    </source>
</evidence>
<dbReference type="InterPro" id="IPR041492">
    <property type="entry name" value="HAD_2"/>
</dbReference>
<dbReference type="RefSeq" id="WP_015679195.1">
    <property type="nucleotide sequence ID" value="NZ_AOGX02000046.1"/>
</dbReference>
<dbReference type="OrthoDB" id="9807630at2"/>
<comment type="pathway">
    <text evidence="2">Organic acid metabolism; glycolate biosynthesis; glycolate from 2-phosphoglycolate: step 1/1.</text>
</comment>
<comment type="catalytic activity">
    <reaction evidence="1">
        <text>2-phosphoglycolate + H2O = glycolate + phosphate</text>
        <dbReference type="Rhea" id="RHEA:14369"/>
        <dbReference type="ChEBI" id="CHEBI:15377"/>
        <dbReference type="ChEBI" id="CHEBI:29805"/>
        <dbReference type="ChEBI" id="CHEBI:43474"/>
        <dbReference type="ChEBI" id="CHEBI:58033"/>
        <dbReference type="EC" id="3.1.3.18"/>
    </reaction>
</comment>
<dbReference type="SUPFAM" id="SSF56784">
    <property type="entry name" value="HAD-like"/>
    <property type="match status" value="1"/>
</dbReference>
<dbReference type="EC" id="3.1.3.18" evidence="4"/>
<evidence type="ECO:0000256" key="4">
    <source>
        <dbReference type="ARBA" id="ARBA00013078"/>
    </source>
</evidence>
<evidence type="ECO:0000313" key="5">
    <source>
        <dbReference type="EMBL" id="EOQ87104.1"/>
    </source>
</evidence>
<keyword evidence="5" id="KW-0378">Hydrolase</keyword>
<evidence type="ECO:0000256" key="3">
    <source>
        <dbReference type="ARBA" id="ARBA00006171"/>
    </source>
</evidence>
<dbReference type="InterPro" id="IPR050155">
    <property type="entry name" value="HAD-like_hydrolase_sf"/>
</dbReference>
<dbReference type="NCBIfam" id="TIGR01549">
    <property type="entry name" value="HAD-SF-IA-v1"/>
    <property type="match status" value="1"/>
</dbReference>
<reference evidence="5 6" key="1">
    <citation type="submission" date="2013-04" db="EMBL/GenBank/DDBJ databases">
        <authorList>
            <person name="Harkins D.M."/>
            <person name="Durkin A.S."/>
            <person name="Brinkac L.M."/>
            <person name="Haft D.H."/>
            <person name="Selengut J.D."/>
            <person name="Sanka R."/>
            <person name="DePew J."/>
            <person name="Purushe J."/>
            <person name="Hartskeerl R.A."/>
            <person name="Ahmed A."/>
            <person name="van der Linden H."/>
            <person name="Goris M.G.A."/>
            <person name="Vinetz J.M."/>
            <person name="Sutton G.G."/>
            <person name="Nierman W.C."/>
            <person name="Fouts D.E."/>
        </authorList>
    </citation>
    <scope>NUCLEOTIDE SEQUENCE [LARGE SCALE GENOMIC DNA]</scope>
    <source>
        <strain evidence="5 6">Sao Paulo</strain>
    </source>
</reference>
<dbReference type="Proteomes" id="UP000013996">
    <property type="component" value="Unassembled WGS sequence"/>
</dbReference>
<dbReference type="SFLD" id="SFLDS00003">
    <property type="entry name" value="Haloacid_Dehalogenase"/>
    <property type="match status" value="1"/>
</dbReference>